<evidence type="ECO:0000313" key="1">
    <source>
        <dbReference type="EMBL" id="CAE0643628.1"/>
    </source>
</evidence>
<dbReference type="AlphaFoldDB" id="A0A6V1VCZ1"/>
<sequence>MKLTSKQLKRDSAKALKSSEADKIKVKKAIQAGNMDGARIYAENSIRNKNQSLKYLQLSSRIDAVAARLETAVRTQALSKSMGRVVTGMGSAMKNMNVERISATMDEFEKQFEDLDVRAAYMEDAISGATAISTPEDDVNALIQLVADENQLELGDQLADAGAVGTTVAAPEEKVAETDDLAARLAALRK</sequence>
<dbReference type="EMBL" id="HBIU01050047">
    <property type="protein sequence ID" value="CAE0643628.1"/>
    <property type="molecule type" value="Transcribed_RNA"/>
</dbReference>
<dbReference type="GO" id="GO:0007034">
    <property type="term" value="P:vacuolar transport"/>
    <property type="evidence" value="ECO:0007669"/>
    <property type="project" value="InterPro"/>
</dbReference>
<evidence type="ECO:0008006" key="3">
    <source>
        <dbReference type="Google" id="ProtNLM"/>
    </source>
</evidence>
<evidence type="ECO:0000313" key="2">
    <source>
        <dbReference type="EMBL" id="CAE0643635.1"/>
    </source>
</evidence>
<accession>A0A6V1VCZ1</accession>
<reference evidence="2" key="1">
    <citation type="submission" date="2021-01" db="EMBL/GenBank/DDBJ databases">
        <authorList>
            <person name="Corre E."/>
            <person name="Pelletier E."/>
            <person name="Niang G."/>
            <person name="Scheremetjew M."/>
            <person name="Finn R."/>
            <person name="Kale V."/>
            <person name="Holt S."/>
            <person name="Cochrane G."/>
            <person name="Meng A."/>
            <person name="Brown T."/>
            <person name="Cohen L."/>
        </authorList>
    </citation>
    <scope>NUCLEOTIDE SEQUENCE</scope>
    <source>
        <strain evidence="2">CCMP3107</strain>
    </source>
</reference>
<dbReference type="PANTHER" id="PTHR10476">
    <property type="entry name" value="CHARGED MULTIVESICULAR BODY PROTEIN"/>
    <property type="match status" value="1"/>
</dbReference>
<gene>
    <name evidence="1" type="ORF">HAKA00212_LOCUS22214</name>
    <name evidence="2" type="ORF">HAKA00212_LOCUS22218</name>
</gene>
<dbReference type="InterPro" id="IPR005024">
    <property type="entry name" value="Snf7_fam"/>
</dbReference>
<name>A0A6V1VCZ1_HETAK</name>
<proteinExistence type="predicted"/>
<protein>
    <recommendedName>
        <fullName evidence="3">Chromatin-modifying protein 1a</fullName>
    </recommendedName>
</protein>
<dbReference type="Gene3D" id="6.10.140.1230">
    <property type="match status" value="1"/>
</dbReference>
<organism evidence="2">
    <name type="scientific">Heterosigma akashiwo</name>
    <name type="common">Chromophytic alga</name>
    <name type="synonym">Heterosigma carterae</name>
    <dbReference type="NCBI Taxonomy" id="2829"/>
    <lineage>
        <taxon>Eukaryota</taxon>
        <taxon>Sar</taxon>
        <taxon>Stramenopiles</taxon>
        <taxon>Ochrophyta</taxon>
        <taxon>Raphidophyceae</taxon>
        <taxon>Chattonellales</taxon>
        <taxon>Chattonellaceae</taxon>
        <taxon>Heterosigma</taxon>
    </lineage>
</organism>
<dbReference type="EMBL" id="HBIU01050054">
    <property type="protein sequence ID" value="CAE0643635.1"/>
    <property type="molecule type" value="Transcribed_RNA"/>
</dbReference>
<dbReference type="Pfam" id="PF03357">
    <property type="entry name" value="Snf7"/>
    <property type="match status" value="1"/>
</dbReference>